<comment type="pathway">
    <text evidence="2 14">Protein modification; protein glycosylation.</text>
</comment>
<dbReference type="PROSITE" id="PS50919">
    <property type="entry name" value="MIR"/>
    <property type="match status" value="3"/>
</dbReference>
<comment type="catalytic activity">
    <reaction evidence="13 14">
        <text>a di-trans,poly-cis-dolichyl beta-D-mannosyl phosphate + L-seryl-[protein] = 3-O-(alpha-D-mannosyl)-L-seryl-[protein] + a di-trans,poly-cis-dolichyl phosphate + H(+)</text>
        <dbReference type="Rhea" id="RHEA:17377"/>
        <dbReference type="Rhea" id="RHEA-COMP:9863"/>
        <dbReference type="Rhea" id="RHEA-COMP:13546"/>
        <dbReference type="Rhea" id="RHEA-COMP:19498"/>
        <dbReference type="Rhea" id="RHEA-COMP:19501"/>
        <dbReference type="ChEBI" id="CHEBI:15378"/>
        <dbReference type="ChEBI" id="CHEBI:29999"/>
        <dbReference type="ChEBI" id="CHEBI:57683"/>
        <dbReference type="ChEBI" id="CHEBI:58211"/>
        <dbReference type="ChEBI" id="CHEBI:137321"/>
        <dbReference type="EC" id="2.4.1.109"/>
    </reaction>
</comment>
<dbReference type="InterPro" id="IPR036300">
    <property type="entry name" value="MIR_dom_sf"/>
</dbReference>
<keyword evidence="10 14" id="KW-1133">Transmembrane helix</keyword>
<feature type="transmembrane region" description="Helical" evidence="14">
    <location>
        <begin position="704"/>
        <end position="723"/>
    </location>
</feature>
<dbReference type="InterPro" id="IPR032421">
    <property type="entry name" value="PMT_4TMC"/>
</dbReference>
<evidence type="ECO:0000256" key="6">
    <source>
        <dbReference type="ARBA" id="ARBA00022679"/>
    </source>
</evidence>
<proteinExistence type="inferred from homology"/>
<evidence type="ECO:0000313" key="18">
    <source>
        <dbReference type="Proteomes" id="UP000769528"/>
    </source>
</evidence>
<comment type="function">
    <text evidence="14">Transfers mannose from Dol-P-mannose to Ser or Thr residues on proteins.</text>
</comment>
<reference evidence="17" key="2">
    <citation type="submission" date="2021-01" db="EMBL/GenBank/DDBJ databases">
        <authorList>
            <person name="Schikora-Tamarit M.A."/>
        </authorList>
    </citation>
    <scope>NUCLEOTIDE SEQUENCE</scope>
    <source>
        <strain evidence="17">CBS6341</strain>
    </source>
</reference>
<evidence type="ECO:0000256" key="13">
    <source>
        <dbReference type="ARBA" id="ARBA00045102"/>
    </source>
</evidence>
<comment type="catalytic activity">
    <reaction evidence="12 14">
        <text>a di-trans,poly-cis-dolichyl beta-D-mannosyl phosphate + L-threonyl-[protein] = 3-O-(alpha-D-mannosyl)-L-threonyl-[protein] + a di-trans,poly-cis-dolichyl phosphate + H(+)</text>
        <dbReference type="Rhea" id="RHEA:53396"/>
        <dbReference type="Rhea" id="RHEA-COMP:11060"/>
        <dbReference type="Rhea" id="RHEA-COMP:13547"/>
        <dbReference type="Rhea" id="RHEA-COMP:19498"/>
        <dbReference type="Rhea" id="RHEA-COMP:19501"/>
        <dbReference type="ChEBI" id="CHEBI:15378"/>
        <dbReference type="ChEBI" id="CHEBI:30013"/>
        <dbReference type="ChEBI" id="CHEBI:57683"/>
        <dbReference type="ChEBI" id="CHEBI:58211"/>
        <dbReference type="ChEBI" id="CHEBI:137323"/>
        <dbReference type="EC" id="2.4.1.109"/>
    </reaction>
</comment>
<comment type="caution">
    <text evidence="17">The sequence shown here is derived from an EMBL/GenBank/DDBJ whole genome shotgun (WGS) entry which is preliminary data.</text>
</comment>
<evidence type="ECO:0000259" key="16">
    <source>
        <dbReference type="PROSITE" id="PS50919"/>
    </source>
</evidence>
<evidence type="ECO:0000256" key="2">
    <source>
        <dbReference type="ARBA" id="ARBA00004922"/>
    </source>
</evidence>
<sequence length="751" mass="86211">MSSIKKRSSKTSGNKTQSKKKDDGILEIDEIISQSSPPNSSSSSLSSSINFGKIGKVQLSFYDRITLIILTSLALITRFYKINTPDEVVFDEVHFGKFASYYLQRTYFFDLHPPFAKLLIAFVGLIVGYDGSFKFDNIGDSYITNKAPYIAYRSLSAILGSITVPILFLTLRELDYSIPTAILGASIVLFDNAHVAETRLILLDSTLILSVALSIYSYVKFFKIARQKGSDFSRDWWTWLILTGVSLSCVISTKYVGAFTFITIGFAVFIDLWNLLDIKTGLTIRQFARQFVARFYTLIVLPFLIYLFWFYVHFAVLTKSGPGDPFMSSEFQETLGDSPLARESKDLNYYDIITLKHKQTEALLHSHSYQYPLRYEDGRVSSQGQQVTGFIGEDINNQWQILPYNDFPENERKGKPVRIDDIVRFFHVNTGTYLLAHDVASPLYPTNEEFTTIDYETSLTRFNETLFKLPAADRASKGSTIKTKGSMIRVLHAATTVALWTHNDVLLPEWGFQQQEVNGNKKIVEDANTWLFDEIIGLNDSRQFYVPKEVKKLPFFRKYWELQLSMFEHNNKLSSEHPFASDPLSWPLCLSGVSFWTKNDARLQIYFIGNYFGWALEVAALLFFAVFFLAVKIVEQREIYVWNEAQKKQLFYIAFLYIGYLSHYVFFFLMGRQKFLHHYLPAHLIAGLLTAAILEFFLGRGKRLNITVAFIILGLFVTFVYFAPLTYGDVSLTVEQVKARQFYNTKLHFSK</sequence>
<dbReference type="SUPFAM" id="SSF82109">
    <property type="entry name" value="MIR domain"/>
    <property type="match status" value="1"/>
</dbReference>
<comment type="similarity">
    <text evidence="3 14">Belongs to the glycosyltransferase 39 family.</text>
</comment>
<dbReference type="Pfam" id="PF02366">
    <property type="entry name" value="PMT"/>
    <property type="match status" value="1"/>
</dbReference>
<evidence type="ECO:0000256" key="4">
    <source>
        <dbReference type="ARBA" id="ARBA00012839"/>
    </source>
</evidence>
<evidence type="ECO:0000256" key="10">
    <source>
        <dbReference type="ARBA" id="ARBA00022989"/>
    </source>
</evidence>
<evidence type="ECO:0000256" key="7">
    <source>
        <dbReference type="ARBA" id="ARBA00022692"/>
    </source>
</evidence>
<evidence type="ECO:0000256" key="8">
    <source>
        <dbReference type="ARBA" id="ARBA00022737"/>
    </source>
</evidence>
<keyword evidence="9 14" id="KW-0256">Endoplasmic reticulum</keyword>
<keyword evidence="8" id="KW-0677">Repeat</keyword>
<dbReference type="OrthoDB" id="292747at2759"/>
<feature type="transmembrane region" description="Helical" evidence="14">
    <location>
        <begin position="150"/>
        <end position="170"/>
    </location>
</feature>
<dbReference type="InterPro" id="IPR016093">
    <property type="entry name" value="MIR_motif"/>
</dbReference>
<evidence type="ECO:0000313" key="17">
    <source>
        <dbReference type="EMBL" id="KAH3673172.1"/>
    </source>
</evidence>
<keyword evidence="11 14" id="KW-0472">Membrane</keyword>
<dbReference type="CDD" id="cd23285">
    <property type="entry name" value="beta-trefoil_MIR_PMT4-like"/>
    <property type="match status" value="1"/>
</dbReference>
<accession>A0A9P8PJE7</accession>
<dbReference type="GO" id="GO:0004169">
    <property type="term" value="F:dolichyl-phosphate-mannose-protein mannosyltransferase activity"/>
    <property type="evidence" value="ECO:0007669"/>
    <property type="project" value="UniProtKB-UniRule"/>
</dbReference>
<evidence type="ECO:0000256" key="1">
    <source>
        <dbReference type="ARBA" id="ARBA00004477"/>
    </source>
</evidence>
<dbReference type="PANTHER" id="PTHR10050">
    <property type="entry name" value="DOLICHYL-PHOSPHATE-MANNOSE--PROTEIN MANNOSYLTRANSFERASE"/>
    <property type="match status" value="1"/>
</dbReference>
<dbReference type="Pfam" id="PF16192">
    <property type="entry name" value="PMT_4TMC"/>
    <property type="match status" value="1"/>
</dbReference>
<dbReference type="AlphaFoldDB" id="A0A9P8PJE7"/>
<feature type="domain" description="MIR" evidence="16">
    <location>
        <begin position="344"/>
        <end position="404"/>
    </location>
</feature>
<feature type="transmembrane region" description="Helical" evidence="14">
    <location>
        <begin position="200"/>
        <end position="219"/>
    </location>
</feature>
<feature type="transmembrane region" description="Helical" evidence="14">
    <location>
        <begin position="611"/>
        <end position="630"/>
    </location>
</feature>
<gene>
    <name evidence="17" type="ORF">WICMUC_003856</name>
</gene>
<comment type="subcellular location">
    <subcellularLocation>
        <location evidence="1 14">Endoplasmic reticulum membrane</location>
        <topology evidence="1 14">Multi-pass membrane protein</topology>
    </subcellularLocation>
</comment>
<feature type="transmembrane region" description="Helical" evidence="14">
    <location>
        <begin position="676"/>
        <end position="697"/>
    </location>
</feature>
<dbReference type="SMART" id="SM00472">
    <property type="entry name" value="MIR"/>
    <property type="match status" value="3"/>
</dbReference>
<feature type="domain" description="MIR" evidence="16">
    <location>
        <begin position="478"/>
        <end position="535"/>
    </location>
</feature>
<dbReference type="Proteomes" id="UP000769528">
    <property type="component" value="Unassembled WGS sequence"/>
</dbReference>
<dbReference type="Gene3D" id="2.80.10.50">
    <property type="match status" value="1"/>
</dbReference>
<dbReference type="PANTHER" id="PTHR10050:SF51">
    <property type="entry name" value="PROTEIN O-MANNOSYL-TRANSFERASE 1"/>
    <property type="match status" value="1"/>
</dbReference>
<keyword evidence="5 14" id="KW-0328">Glycosyltransferase</keyword>
<protein>
    <recommendedName>
        <fullName evidence="4 14">Dolichyl-phosphate-mannose--protein mannosyltransferase</fullName>
        <ecNumber evidence="4 14">2.4.1.109</ecNumber>
    </recommendedName>
</protein>
<feature type="domain" description="MIR" evidence="16">
    <location>
        <begin position="414"/>
        <end position="472"/>
    </location>
</feature>
<feature type="transmembrane region" description="Helical" evidence="14">
    <location>
        <begin position="291"/>
        <end position="312"/>
    </location>
</feature>
<feature type="transmembrane region" description="Helical" evidence="14">
    <location>
        <begin position="239"/>
        <end position="270"/>
    </location>
</feature>
<keyword evidence="18" id="KW-1185">Reference proteome</keyword>
<name>A0A9P8PJE7_9ASCO</name>
<evidence type="ECO:0000256" key="15">
    <source>
        <dbReference type="SAM" id="MobiDB-lite"/>
    </source>
</evidence>
<reference evidence="17" key="1">
    <citation type="journal article" date="2021" name="Open Biol.">
        <title>Shared evolutionary footprints suggest mitochondrial oxidative damage underlies multiple complex I losses in fungi.</title>
        <authorList>
            <person name="Schikora-Tamarit M.A."/>
            <person name="Marcet-Houben M."/>
            <person name="Nosek J."/>
            <person name="Gabaldon T."/>
        </authorList>
    </citation>
    <scope>NUCLEOTIDE SEQUENCE</scope>
    <source>
        <strain evidence="17">CBS6341</strain>
    </source>
</reference>
<dbReference type="EMBL" id="JAEUBF010001041">
    <property type="protein sequence ID" value="KAH3673172.1"/>
    <property type="molecule type" value="Genomic_DNA"/>
</dbReference>
<dbReference type="InterPro" id="IPR027005">
    <property type="entry name" value="PMT-like"/>
</dbReference>
<dbReference type="EC" id="2.4.1.109" evidence="4 14"/>
<evidence type="ECO:0000256" key="14">
    <source>
        <dbReference type="RuleBase" id="RU367007"/>
    </source>
</evidence>
<evidence type="ECO:0000256" key="5">
    <source>
        <dbReference type="ARBA" id="ARBA00022676"/>
    </source>
</evidence>
<dbReference type="GO" id="GO:0005789">
    <property type="term" value="C:endoplasmic reticulum membrane"/>
    <property type="evidence" value="ECO:0007669"/>
    <property type="project" value="UniProtKB-SubCell"/>
</dbReference>
<evidence type="ECO:0000256" key="3">
    <source>
        <dbReference type="ARBA" id="ARBA00007222"/>
    </source>
</evidence>
<feature type="transmembrane region" description="Helical" evidence="14">
    <location>
        <begin position="111"/>
        <end position="129"/>
    </location>
</feature>
<dbReference type="Pfam" id="PF02815">
    <property type="entry name" value="MIR"/>
    <property type="match status" value="1"/>
</dbReference>
<feature type="region of interest" description="Disordered" evidence="15">
    <location>
        <begin position="1"/>
        <end position="26"/>
    </location>
</feature>
<keyword evidence="7 14" id="KW-0812">Transmembrane</keyword>
<evidence type="ECO:0000256" key="11">
    <source>
        <dbReference type="ARBA" id="ARBA00023136"/>
    </source>
</evidence>
<feature type="transmembrane region" description="Helical" evidence="14">
    <location>
        <begin position="650"/>
        <end position="670"/>
    </location>
</feature>
<keyword evidence="6 14" id="KW-0808">Transferase</keyword>
<dbReference type="InterPro" id="IPR003342">
    <property type="entry name" value="ArnT-like_N"/>
</dbReference>
<evidence type="ECO:0000256" key="12">
    <source>
        <dbReference type="ARBA" id="ARBA00045085"/>
    </source>
</evidence>
<organism evidence="17 18">
    <name type="scientific">Wickerhamomyces mucosus</name>
    <dbReference type="NCBI Taxonomy" id="1378264"/>
    <lineage>
        <taxon>Eukaryota</taxon>
        <taxon>Fungi</taxon>
        <taxon>Dikarya</taxon>
        <taxon>Ascomycota</taxon>
        <taxon>Saccharomycotina</taxon>
        <taxon>Saccharomycetes</taxon>
        <taxon>Phaffomycetales</taxon>
        <taxon>Wickerhamomycetaceae</taxon>
        <taxon>Wickerhamomyces</taxon>
    </lineage>
</organism>
<evidence type="ECO:0000256" key="9">
    <source>
        <dbReference type="ARBA" id="ARBA00022824"/>
    </source>
</evidence>